<evidence type="ECO:0000313" key="1">
    <source>
        <dbReference type="EMBL" id="OWZ23491.1"/>
    </source>
</evidence>
<accession>A0A225X0S5</accession>
<dbReference type="OrthoDB" id="109488at2759"/>
<proteinExistence type="predicted"/>
<gene>
    <name evidence="1" type="ORF">PHMEG_0001621</name>
</gene>
<dbReference type="AlphaFoldDB" id="A0A225X0S5"/>
<evidence type="ECO:0000313" key="2">
    <source>
        <dbReference type="Proteomes" id="UP000198211"/>
    </source>
</evidence>
<keyword evidence="2" id="KW-1185">Reference proteome</keyword>
<dbReference type="EMBL" id="NBNE01000060">
    <property type="protein sequence ID" value="OWZ23491.1"/>
    <property type="molecule type" value="Genomic_DNA"/>
</dbReference>
<sequence>QDIFLRVIMVPDLTFGELCRVEALIRQRYSSYFGRLRFRLHRMELHPVGVIQTTATLSLTITEVMLRFVFLHLLDQTLVTMNTQSTICPCVTSFLVNNSLRFAWNELGGRVARFESTVDLLTTLLRILGNVEDVGCVFNEAVVTPEYLRGVFPVRLNSYATECS</sequence>
<dbReference type="Proteomes" id="UP000198211">
    <property type="component" value="Unassembled WGS sequence"/>
</dbReference>
<protein>
    <recommendedName>
        <fullName evidence="3">Bzip transcription factor</fullName>
    </recommendedName>
</protein>
<name>A0A225X0S5_9STRA</name>
<comment type="caution">
    <text evidence="1">The sequence shown here is derived from an EMBL/GenBank/DDBJ whole genome shotgun (WGS) entry which is preliminary data.</text>
</comment>
<feature type="non-terminal residue" evidence="1">
    <location>
        <position position="1"/>
    </location>
</feature>
<evidence type="ECO:0008006" key="3">
    <source>
        <dbReference type="Google" id="ProtNLM"/>
    </source>
</evidence>
<reference evidence="2" key="1">
    <citation type="submission" date="2017-03" db="EMBL/GenBank/DDBJ databases">
        <title>Phytopthora megakarya and P. palmivora, two closely related causual agents of cacao black pod achieved similar genome size and gene model numbers by different mechanisms.</title>
        <authorList>
            <person name="Ali S."/>
            <person name="Shao J."/>
            <person name="Larry D.J."/>
            <person name="Kronmiller B."/>
            <person name="Shen D."/>
            <person name="Strem M.D."/>
            <person name="Melnick R.L."/>
            <person name="Guiltinan M.J."/>
            <person name="Tyler B.M."/>
            <person name="Meinhardt L.W."/>
            <person name="Bailey B.A."/>
        </authorList>
    </citation>
    <scope>NUCLEOTIDE SEQUENCE [LARGE SCALE GENOMIC DNA]</scope>
    <source>
        <strain evidence="2">zdho120</strain>
    </source>
</reference>
<organism evidence="1 2">
    <name type="scientific">Phytophthora megakarya</name>
    <dbReference type="NCBI Taxonomy" id="4795"/>
    <lineage>
        <taxon>Eukaryota</taxon>
        <taxon>Sar</taxon>
        <taxon>Stramenopiles</taxon>
        <taxon>Oomycota</taxon>
        <taxon>Peronosporomycetes</taxon>
        <taxon>Peronosporales</taxon>
        <taxon>Peronosporaceae</taxon>
        <taxon>Phytophthora</taxon>
    </lineage>
</organism>